<proteinExistence type="predicted"/>
<sequence>MRGAWVMSYHISDDKSCSDLRNLYELRGKRLVAQEEKSRLDLKKLHELRGKRLVAQVNETRLFALYLRTGMDSILQLESSWHGRSVDHVLTYSGGEITVGSQKASRITRQKTCCLSE</sequence>
<dbReference type="EMBL" id="JAAIUW010000424">
    <property type="protein sequence ID" value="KAF7800395.1"/>
    <property type="molecule type" value="Genomic_DNA"/>
</dbReference>
<accession>A0A834SBI7</accession>
<organism evidence="1 2">
    <name type="scientific">Senna tora</name>
    <dbReference type="NCBI Taxonomy" id="362788"/>
    <lineage>
        <taxon>Eukaryota</taxon>
        <taxon>Viridiplantae</taxon>
        <taxon>Streptophyta</taxon>
        <taxon>Embryophyta</taxon>
        <taxon>Tracheophyta</taxon>
        <taxon>Spermatophyta</taxon>
        <taxon>Magnoliopsida</taxon>
        <taxon>eudicotyledons</taxon>
        <taxon>Gunneridae</taxon>
        <taxon>Pentapetalae</taxon>
        <taxon>rosids</taxon>
        <taxon>fabids</taxon>
        <taxon>Fabales</taxon>
        <taxon>Fabaceae</taxon>
        <taxon>Caesalpinioideae</taxon>
        <taxon>Cassia clade</taxon>
        <taxon>Senna</taxon>
    </lineage>
</organism>
<evidence type="ECO:0000313" key="2">
    <source>
        <dbReference type="Proteomes" id="UP000634136"/>
    </source>
</evidence>
<comment type="caution">
    <text evidence="1">The sequence shown here is derived from an EMBL/GenBank/DDBJ whole genome shotgun (WGS) entry which is preliminary data.</text>
</comment>
<name>A0A834SBI7_9FABA</name>
<gene>
    <name evidence="1" type="ORF">G2W53_045223</name>
</gene>
<evidence type="ECO:0000313" key="1">
    <source>
        <dbReference type="EMBL" id="KAF7800395.1"/>
    </source>
</evidence>
<dbReference type="AlphaFoldDB" id="A0A834SBI7"/>
<dbReference type="Proteomes" id="UP000634136">
    <property type="component" value="Unassembled WGS sequence"/>
</dbReference>
<reference evidence="1" key="1">
    <citation type="submission" date="2020-09" db="EMBL/GenBank/DDBJ databases">
        <title>Genome-Enabled Discovery of Anthraquinone Biosynthesis in Senna tora.</title>
        <authorList>
            <person name="Kang S.-H."/>
            <person name="Pandey R.P."/>
            <person name="Lee C.-M."/>
            <person name="Sim J.-S."/>
            <person name="Jeong J.-T."/>
            <person name="Choi B.-S."/>
            <person name="Jung M."/>
            <person name="Ginzburg D."/>
            <person name="Zhao K."/>
            <person name="Won S.Y."/>
            <person name="Oh T.-J."/>
            <person name="Yu Y."/>
            <person name="Kim N.-H."/>
            <person name="Lee O.R."/>
            <person name="Lee T.-H."/>
            <person name="Bashyal P."/>
            <person name="Kim T.-S."/>
            <person name="Lee W.-H."/>
            <person name="Kawkins C."/>
            <person name="Kim C.-K."/>
            <person name="Kim J.S."/>
            <person name="Ahn B.O."/>
            <person name="Rhee S.Y."/>
            <person name="Sohng J.K."/>
        </authorList>
    </citation>
    <scope>NUCLEOTIDE SEQUENCE</scope>
    <source>
        <tissue evidence="1">Leaf</tissue>
    </source>
</reference>
<keyword evidence="2" id="KW-1185">Reference proteome</keyword>
<protein>
    <submittedName>
        <fullName evidence="1">Uncharacterized protein</fullName>
    </submittedName>
</protein>